<sequence>MSALYRRAGGGDVIAKAARVSPFTGNSPVKIW</sequence>
<reference evidence="1" key="1">
    <citation type="submission" date="2021-03" db="EMBL/GenBank/DDBJ databases">
        <title>Genomic Encyclopedia of Type Strains, Phase IV (KMG-IV): sequencing the most valuable type-strain genomes for metagenomic binning, comparative biology and taxonomic classification.</title>
        <authorList>
            <person name="Goeker M."/>
        </authorList>
    </citation>
    <scope>NUCLEOTIDE SEQUENCE</scope>
    <source>
        <strain evidence="1">DSM 18131</strain>
    </source>
</reference>
<gene>
    <name evidence="1" type="ORF">J2Z19_004539</name>
</gene>
<keyword evidence="2" id="KW-1185">Reference proteome</keyword>
<comment type="caution">
    <text evidence="1">The sequence shown here is derived from an EMBL/GenBank/DDBJ whole genome shotgun (WGS) entry which is preliminary data.</text>
</comment>
<organism evidence="1 2">
    <name type="scientific">Ensifer adhaerens</name>
    <name type="common">Sinorhizobium morelense</name>
    <dbReference type="NCBI Taxonomy" id="106592"/>
    <lineage>
        <taxon>Bacteria</taxon>
        <taxon>Pseudomonadati</taxon>
        <taxon>Pseudomonadota</taxon>
        <taxon>Alphaproteobacteria</taxon>
        <taxon>Hyphomicrobiales</taxon>
        <taxon>Rhizobiaceae</taxon>
        <taxon>Sinorhizobium/Ensifer group</taxon>
        <taxon>Ensifer</taxon>
    </lineage>
</organism>
<protein>
    <submittedName>
        <fullName evidence="1">Uncharacterized protein</fullName>
    </submittedName>
</protein>
<proteinExistence type="predicted"/>
<dbReference type="EMBL" id="JAGGJR010000008">
    <property type="protein sequence ID" value="MBP1874806.1"/>
    <property type="molecule type" value="Genomic_DNA"/>
</dbReference>
<name>A0ACC5T0Z0_ENSAD</name>
<dbReference type="Proteomes" id="UP000823773">
    <property type="component" value="Unassembled WGS sequence"/>
</dbReference>
<accession>A0ACC5T0Z0</accession>
<evidence type="ECO:0000313" key="1">
    <source>
        <dbReference type="EMBL" id="MBP1874806.1"/>
    </source>
</evidence>
<evidence type="ECO:0000313" key="2">
    <source>
        <dbReference type="Proteomes" id="UP000823773"/>
    </source>
</evidence>